<dbReference type="InterPro" id="IPR027417">
    <property type="entry name" value="P-loop_NTPase"/>
</dbReference>
<evidence type="ECO:0000313" key="13">
    <source>
        <dbReference type="Proteomes" id="UP000295215"/>
    </source>
</evidence>
<evidence type="ECO:0000256" key="7">
    <source>
        <dbReference type="ARBA" id="ARBA00022989"/>
    </source>
</evidence>
<keyword evidence="7 9" id="KW-1133">Transmembrane helix</keyword>
<keyword evidence="5" id="KW-0547">Nucleotide-binding</keyword>
<protein>
    <submittedName>
        <fullName evidence="12">ABC-type multidrug transport system fused ATPase/permease subunit</fullName>
    </submittedName>
</protein>
<dbReference type="PANTHER" id="PTHR43394">
    <property type="entry name" value="ATP-DEPENDENT PERMEASE MDL1, MITOCHONDRIAL"/>
    <property type="match status" value="1"/>
</dbReference>
<keyword evidence="8 9" id="KW-0472">Membrane</keyword>
<feature type="transmembrane region" description="Helical" evidence="9">
    <location>
        <begin position="169"/>
        <end position="187"/>
    </location>
</feature>
<dbReference type="Pfam" id="PF00664">
    <property type="entry name" value="ABC_membrane"/>
    <property type="match status" value="1"/>
</dbReference>
<reference evidence="12 13" key="1">
    <citation type="submission" date="2019-03" db="EMBL/GenBank/DDBJ databases">
        <title>Genomic Encyclopedia of Archaeal and Bacterial Type Strains, Phase II (KMG-II): from individual species to whole genera.</title>
        <authorList>
            <person name="Goeker M."/>
        </authorList>
    </citation>
    <scope>NUCLEOTIDE SEQUENCE [LARGE SCALE GENOMIC DNA]</scope>
    <source>
        <strain evidence="12 13">DSM 28213</strain>
    </source>
</reference>
<feature type="domain" description="ABC transmembrane type-1" evidence="11">
    <location>
        <begin position="22"/>
        <end position="314"/>
    </location>
</feature>
<dbReference type="OrthoDB" id="9780296at2"/>
<dbReference type="AlphaFoldDB" id="A0A4R7ESM2"/>
<name>A0A4R7ESM2_9FLAO</name>
<dbReference type="PROSITE" id="PS00211">
    <property type="entry name" value="ABC_TRANSPORTER_1"/>
    <property type="match status" value="1"/>
</dbReference>
<keyword evidence="4 9" id="KW-0812">Transmembrane</keyword>
<dbReference type="RefSeq" id="WP_133713030.1">
    <property type="nucleotide sequence ID" value="NZ_SOAG01000020.1"/>
</dbReference>
<keyword evidence="3" id="KW-1003">Cell membrane</keyword>
<dbReference type="Gene3D" id="3.40.50.300">
    <property type="entry name" value="P-loop containing nucleotide triphosphate hydrolases"/>
    <property type="match status" value="1"/>
</dbReference>
<dbReference type="SUPFAM" id="SSF90123">
    <property type="entry name" value="ABC transporter transmembrane region"/>
    <property type="match status" value="1"/>
</dbReference>
<evidence type="ECO:0000256" key="6">
    <source>
        <dbReference type="ARBA" id="ARBA00022840"/>
    </source>
</evidence>
<evidence type="ECO:0000256" key="1">
    <source>
        <dbReference type="ARBA" id="ARBA00004651"/>
    </source>
</evidence>
<evidence type="ECO:0000256" key="9">
    <source>
        <dbReference type="SAM" id="Phobius"/>
    </source>
</evidence>
<dbReference type="PROSITE" id="PS50929">
    <property type="entry name" value="ABC_TM1F"/>
    <property type="match status" value="1"/>
</dbReference>
<dbReference type="SMART" id="SM00382">
    <property type="entry name" value="AAA"/>
    <property type="match status" value="1"/>
</dbReference>
<dbReference type="InterPro" id="IPR011527">
    <property type="entry name" value="ABC1_TM_dom"/>
</dbReference>
<accession>A0A4R7ESM2</accession>
<comment type="caution">
    <text evidence="12">The sequence shown here is derived from an EMBL/GenBank/DDBJ whole genome shotgun (WGS) entry which is preliminary data.</text>
</comment>
<dbReference type="EMBL" id="SOAG01000020">
    <property type="protein sequence ID" value="TDS56518.1"/>
    <property type="molecule type" value="Genomic_DNA"/>
</dbReference>
<feature type="domain" description="ABC transporter" evidence="10">
    <location>
        <begin position="347"/>
        <end position="577"/>
    </location>
</feature>
<dbReference type="GO" id="GO:0015421">
    <property type="term" value="F:ABC-type oligopeptide transporter activity"/>
    <property type="evidence" value="ECO:0007669"/>
    <property type="project" value="TreeGrafter"/>
</dbReference>
<dbReference type="Pfam" id="PF00005">
    <property type="entry name" value="ABC_tran"/>
    <property type="match status" value="1"/>
</dbReference>
<dbReference type="PROSITE" id="PS50893">
    <property type="entry name" value="ABC_TRANSPORTER_2"/>
    <property type="match status" value="1"/>
</dbReference>
<organism evidence="12 13">
    <name type="scientific">Myroides indicus</name>
    <dbReference type="NCBI Taxonomy" id="1323422"/>
    <lineage>
        <taxon>Bacteria</taxon>
        <taxon>Pseudomonadati</taxon>
        <taxon>Bacteroidota</taxon>
        <taxon>Flavobacteriia</taxon>
        <taxon>Flavobacteriales</taxon>
        <taxon>Flavobacteriaceae</taxon>
        <taxon>Myroides</taxon>
    </lineage>
</organism>
<dbReference type="InterPro" id="IPR017871">
    <property type="entry name" value="ABC_transporter-like_CS"/>
</dbReference>
<dbReference type="InterPro" id="IPR036640">
    <property type="entry name" value="ABC1_TM_sf"/>
</dbReference>
<evidence type="ECO:0000256" key="5">
    <source>
        <dbReference type="ARBA" id="ARBA00022741"/>
    </source>
</evidence>
<dbReference type="InterPro" id="IPR003439">
    <property type="entry name" value="ABC_transporter-like_ATP-bd"/>
</dbReference>
<proteinExistence type="predicted"/>
<evidence type="ECO:0000256" key="8">
    <source>
        <dbReference type="ARBA" id="ARBA00023136"/>
    </source>
</evidence>
<evidence type="ECO:0000313" key="12">
    <source>
        <dbReference type="EMBL" id="TDS56518.1"/>
    </source>
</evidence>
<comment type="subcellular location">
    <subcellularLocation>
        <location evidence="1">Cell membrane</location>
        <topology evidence="1">Multi-pass membrane protein</topology>
    </subcellularLocation>
</comment>
<dbReference type="Gene3D" id="1.20.1560.10">
    <property type="entry name" value="ABC transporter type 1, transmembrane domain"/>
    <property type="match status" value="1"/>
</dbReference>
<evidence type="ECO:0000259" key="11">
    <source>
        <dbReference type="PROSITE" id="PS50929"/>
    </source>
</evidence>
<keyword evidence="2" id="KW-0813">Transport</keyword>
<keyword evidence="13" id="KW-1185">Reference proteome</keyword>
<dbReference type="GO" id="GO:0016887">
    <property type="term" value="F:ATP hydrolysis activity"/>
    <property type="evidence" value="ECO:0007669"/>
    <property type="project" value="InterPro"/>
</dbReference>
<evidence type="ECO:0000256" key="2">
    <source>
        <dbReference type="ARBA" id="ARBA00022448"/>
    </source>
</evidence>
<dbReference type="GO" id="GO:0005524">
    <property type="term" value="F:ATP binding"/>
    <property type="evidence" value="ECO:0007669"/>
    <property type="project" value="UniProtKB-KW"/>
</dbReference>
<sequence length="597" mass="67521">MTLLQLFKNLRPFVRPYRWLVFGALSLTLIGSFTAQVNALALRYTVDEINALVEAGEGLDAGLHILVTITLVLLIKEIVNIVITFGQKFYGEKLRIYVSRDLAQAIVDRILSYRMAFYTSNDSESGKLQTRIDRGIESLTRLVQNFFINILPLFANSLIALILMFNANFWVGLVGLCIVPVYIYITIKQAGTLSGWRRKMRQFRESKSQGIINIIQSITVIKSFNREKIESDKQNTIQYEMTENQLKTQKTGFLFNSIKTFVEQIGVVIIIILTAFLVLSGQMSIGMIMFHILLFNNVTAPIGQLHRIFDEMNDAMIYSESFFEILHDDKEIEHSGSYKPEKITGKFELKGVDFVYPNGTQALYDVNMEILPNKITALVGLSGAGKSTIVNLLDKFYEPTSGKILLDGIPLQEYDTHFLRNNIGLVLQKNHIFSGTIEENIRYGNPDATAEEVYEAAKQAYIYEQVMELPQKFESNALLLSGGQQQRIAIARMFLKNPPIIFLDEPTASLDAIATEQIKNSLDAIKKNRTVIIISHSISQIIDSDCIYAMQLGRIAESGVHEEIYAKGGVYKNIFDAMARSLNIEKIAKTYSDEEDW</sequence>
<dbReference type="InterPro" id="IPR003593">
    <property type="entry name" value="AAA+_ATPase"/>
</dbReference>
<feature type="transmembrane region" description="Helical" evidence="9">
    <location>
        <begin position="142"/>
        <end position="163"/>
    </location>
</feature>
<evidence type="ECO:0000256" key="3">
    <source>
        <dbReference type="ARBA" id="ARBA00022475"/>
    </source>
</evidence>
<dbReference type="SUPFAM" id="SSF52540">
    <property type="entry name" value="P-loop containing nucleoside triphosphate hydrolases"/>
    <property type="match status" value="1"/>
</dbReference>
<keyword evidence="6" id="KW-0067">ATP-binding</keyword>
<feature type="transmembrane region" description="Helical" evidence="9">
    <location>
        <begin position="265"/>
        <end position="294"/>
    </location>
</feature>
<evidence type="ECO:0000256" key="4">
    <source>
        <dbReference type="ARBA" id="ARBA00022692"/>
    </source>
</evidence>
<dbReference type="PANTHER" id="PTHR43394:SF1">
    <property type="entry name" value="ATP-BINDING CASSETTE SUB-FAMILY B MEMBER 10, MITOCHONDRIAL"/>
    <property type="match status" value="1"/>
</dbReference>
<feature type="transmembrane region" description="Helical" evidence="9">
    <location>
        <begin position="63"/>
        <end position="85"/>
    </location>
</feature>
<dbReference type="FunFam" id="3.40.50.300:FF:000854">
    <property type="entry name" value="Multidrug ABC transporter ATP-binding protein"/>
    <property type="match status" value="1"/>
</dbReference>
<dbReference type="CDD" id="cd07346">
    <property type="entry name" value="ABC_6TM_exporters"/>
    <property type="match status" value="1"/>
</dbReference>
<dbReference type="Proteomes" id="UP000295215">
    <property type="component" value="Unassembled WGS sequence"/>
</dbReference>
<evidence type="ECO:0000259" key="10">
    <source>
        <dbReference type="PROSITE" id="PS50893"/>
    </source>
</evidence>
<dbReference type="InterPro" id="IPR039421">
    <property type="entry name" value="Type_1_exporter"/>
</dbReference>
<gene>
    <name evidence="12" type="ORF">C8P70_12011</name>
</gene>
<dbReference type="GO" id="GO:0005886">
    <property type="term" value="C:plasma membrane"/>
    <property type="evidence" value="ECO:0007669"/>
    <property type="project" value="UniProtKB-SubCell"/>
</dbReference>